<gene>
    <name evidence="2" type="ORF">A2Z23_01975</name>
</gene>
<proteinExistence type="predicted"/>
<dbReference type="InterPro" id="IPR011051">
    <property type="entry name" value="RmlC_Cupin_sf"/>
</dbReference>
<protein>
    <recommendedName>
        <fullName evidence="4">dTDP-4-dehydrorhamnose 3,5-epimerase</fullName>
    </recommendedName>
</protein>
<dbReference type="GO" id="GO:0000271">
    <property type="term" value="P:polysaccharide biosynthetic process"/>
    <property type="evidence" value="ECO:0007669"/>
    <property type="project" value="TreeGrafter"/>
</dbReference>
<organism evidence="2 3">
    <name type="scientific">Candidatus Curtissbacteria bacterium RBG_16_39_7</name>
    <dbReference type="NCBI Taxonomy" id="1797707"/>
    <lineage>
        <taxon>Bacteria</taxon>
        <taxon>Candidatus Curtissiibacteriota</taxon>
    </lineage>
</organism>
<evidence type="ECO:0008006" key="4">
    <source>
        <dbReference type="Google" id="ProtNLM"/>
    </source>
</evidence>
<dbReference type="GO" id="GO:0008830">
    <property type="term" value="F:dTDP-4-dehydrorhamnose 3,5-epimerase activity"/>
    <property type="evidence" value="ECO:0007669"/>
    <property type="project" value="InterPro"/>
</dbReference>
<comment type="caution">
    <text evidence="2">The sequence shown here is derived from an EMBL/GenBank/DDBJ whole genome shotgun (WGS) entry which is preliminary data.</text>
</comment>
<dbReference type="PANTHER" id="PTHR21047">
    <property type="entry name" value="DTDP-6-DEOXY-D-GLUCOSE-3,5 EPIMERASE"/>
    <property type="match status" value="1"/>
</dbReference>
<dbReference type="Proteomes" id="UP000176628">
    <property type="component" value="Unassembled WGS sequence"/>
</dbReference>
<dbReference type="Gene3D" id="2.60.120.10">
    <property type="entry name" value="Jelly Rolls"/>
    <property type="match status" value="1"/>
</dbReference>
<evidence type="ECO:0000313" key="3">
    <source>
        <dbReference type="Proteomes" id="UP000176628"/>
    </source>
</evidence>
<dbReference type="InterPro" id="IPR014710">
    <property type="entry name" value="RmlC-like_jellyroll"/>
</dbReference>
<dbReference type="EMBL" id="MFAV01000027">
    <property type="protein sequence ID" value="OGD86211.1"/>
    <property type="molecule type" value="Genomic_DNA"/>
</dbReference>
<dbReference type="SUPFAM" id="SSF51182">
    <property type="entry name" value="RmlC-like cupins"/>
    <property type="match status" value="1"/>
</dbReference>
<accession>A0A1F5G2V4</accession>
<dbReference type="InterPro" id="IPR000888">
    <property type="entry name" value="RmlC-like"/>
</dbReference>
<name>A0A1F5G2V4_9BACT</name>
<sequence length="190" mass="21848">MKNNTAERKLPILTLESQENLIDGVVMHRLKVNRDDRGTLVEALKSDWKDIFDPKLLPFAMQYYSITKPGVARDEDLWHFHQKQEDRFVTILGSTIVAVYDARKNSKTHGVLNLFRQGEENGDEGQYMLLIPIGTYHGFLAYGTKDAVLLNFPTRLYDPSDEGRILHEVASVKLADDRPFSWQIVRDSLK</sequence>
<dbReference type="AlphaFoldDB" id="A0A1F5G2V4"/>
<dbReference type="PANTHER" id="PTHR21047:SF2">
    <property type="entry name" value="THYMIDINE DIPHOSPHO-4-KETO-RHAMNOSE 3,5-EPIMERASE"/>
    <property type="match status" value="1"/>
</dbReference>
<dbReference type="GO" id="GO:0005829">
    <property type="term" value="C:cytosol"/>
    <property type="evidence" value="ECO:0007669"/>
    <property type="project" value="TreeGrafter"/>
</dbReference>
<evidence type="ECO:0000313" key="2">
    <source>
        <dbReference type="EMBL" id="OGD86211.1"/>
    </source>
</evidence>
<feature type="site" description="Participates in a stacking interaction with the thymidine ring of dTDP-4-oxo-6-deoxyglucose" evidence="1">
    <location>
        <position position="157"/>
    </location>
</feature>
<dbReference type="Pfam" id="PF00908">
    <property type="entry name" value="dTDP_sugar_isom"/>
    <property type="match status" value="1"/>
</dbReference>
<evidence type="ECO:0000256" key="1">
    <source>
        <dbReference type="PIRSR" id="PIRSR600888-3"/>
    </source>
</evidence>
<reference evidence="2 3" key="1">
    <citation type="journal article" date="2016" name="Nat. Commun.">
        <title>Thousands of microbial genomes shed light on interconnected biogeochemical processes in an aquifer system.</title>
        <authorList>
            <person name="Anantharaman K."/>
            <person name="Brown C.T."/>
            <person name="Hug L.A."/>
            <person name="Sharon I."/>
            <person name="Castelle C.J."/>
            <person name="Probst A.J."/>
            <person name="Thomas B.C."/>
            <person name="Singh A."/>
            <person name="Wilkins M.J."/>
            <person name="Karaoz U."/>
            <person name="Brodie E.L."/>
            <person name="Williams K.H."/>
            <person name="Hubbard S.S."/>
            <person name="Banfield J.F."/>
        </authorList>
    </citation>
    <scope>NUCLEOTIDE SEQUENCE [LARGE SCALE GENOMIC DNA]</scope>
</reference>